<sequence length="420" mass="46806">MTANQIPNQNLTYHLAQIHPQYGLKAVNIQPIQRSIFYYLPVKTPMKTKTTLSNGLIVLGLLLLAIGCKKDPKPVETGPTTPTYSFTGTTADELMFEDGEAMATMISENRRFNVSNVLRITAVNNTTIEVANFAPVDITDATILATIAGQPQKIQLFHIGTIKGHRVKQIPYPFITGQTEYLDVNQKTVDLSAYKTKGIAPADISFEFTGTTPLIEKLKKLSIIKWQPKMEDFDPQNLDNNWLDEPPAKQFRMFTGFMINFAYMYTDATMKSRIVNEYVIGNDGTTPLTTAEKEADWIKAQTRTKINCGLTDTRKVNGLGGGSTFGMPDWVTLNFMTNSYTTPFHEMGHVLGYNHSSSMTYPQNNRGNVPVFMARQNEMNAAGDFPVRLNNYYKPDDIPTPKASAAASLKANKLTEEGIQ</sequence>
<evidence type="ECO:0008006" key="3">
    <source>
        <dbReference type="Google" id="ProtNLM"/>
    </source>
</evidence>
<dbReference type="SUPFAM" id="SSF55486">
    <property type="entry name" value="Metalloproteases ('zincins'), catalytic domain"/>
    <property type="match status" value="1"/>
</dbReference>
<evidence type="ECO:0000313" key="1">
    <source>
        <dbReference type="EMBL" id="GAA4196823.1"/>
    </source>
</evidence>
<dbReference type="EMBL" id="BAABBY010000001">
    <property type="protein sequence ID" value="GAA4196823.1"/>
    <property type="molecule type" value="Genomic_DNA"/>
</dbReference>
<evidence type="ECO:0000313" key="2">
    <source>
        <dbReference type="Proteomes" id="UP001501772"/>
    </source>
</evidence>
<accession>A0ABP8B3I6</accession>
<protein>
    <recommendedName>
        <fullName evidence="3">Dual-action HEIGH metallo-peptidase</fullName>
    </recommendedName>
</protein>
<proteinExistence type="predicted"/>
<reference evidence="2" key="1">
    <citation type="journal article" date="2019" name="Int. J. Syst. Evol. Microbiol.">
        <title>The Global Catalogue of Microorganisms (GCM) 10K type strain sequencing project: providing services to taxonomists for standard genome sequencing and annotation.</title>
        <authorList>
            <consortium name="The Broad Institute Genomics Platform"/>
            <consortium name="The Broad Institute Genome Sequencing Center for Infectious Disease"/>
            <person name="Wu L."/>
            <person name="Ma J."/>
        </authorList>
    </citation>
    <scope>NUCLEOTIDE SEQUENCE [LARGE SCALE GENOMIC DNA]</scope>
    <source>
        <strain evidence="2">JCM 17626</strain>
    </source>
</reference>
<organism evidence="1 2">
    <name type="scientific">Pedobacter jeongneungensis</name>
    <dbReference type="NCBI Taxonomy" id="947309"/>
    <lineage>
        <taxon>Bacteria</taxon>
        <taxon>Pseudomonadati</taxon>
        <taxon>Bacteroidota</taxon>
        <taxon>Sphingobacteriia</taxon>
        <taxon>Sphingobacteriales</taxon>
        <taxon>Sphingobacteriaceae</taxon>
        <taxon>Pedobacter</taxon>
    </lineage>
</organism>
<gene>
    <name evidence="1" type="ORF">GCM10022289_03140</name>
</gene>
<keyword evidence="2" id="KW-1185">Reference proteome</keyword>
<name>A0ABP8B3I6_9SPHI</name>
<comment type="caution">
    <text evidence="1">The sequence shown here is derived from an EMBL/GenBank/DDBJ whole genome shotgun (WGS) entry which is preliminary data.</text>
</comment>
<dbReference type="Proteomes" id="UP001501772">
    <property type="component" value="Unassembled WGS sequence"/>
</dbReference>